<dbReference type="Proteomes" id="UP000697710">
    <property type="component" value="Unassembled WGS sequence"/>
</dbReference>
<dbReference type="Pfam" id="PF06739">
    <property type="entry name" value="SBBP"/>
    <property type="match status" value="1"/>
</dbReference>
<organism evidence="4 5">
    <name type="scientific">Eiseniibacteriota bacterium</name>
    <dbReference type="NCBI Taxonomy" id="2212470"/>
    <lineage>
        <taxon>Bacteria</taxon>
        <taxon>Candidatus Eiseniibacteriota</taxon>
    </lineage>
</organism>
<accession>A0A956LYD5</accession>
<dbReference type="InterPro" id="IPR025965">
    <property type="entry name" value="FlgD/Vpr_Ig-like"/>
</dbReference>
<proteinExistence type="predicted"/>
<reference evidence="4" key="2">
    <citation type="journal article" date="2021" name="Microbiome">
        <title>Successional dynamics and alternative stable states in a saline activated sludge microbial community over 9 years.</title>
        <authorList>
            <person name="Wang Y."/>
            <person name="Ye J."/>
            <person name="Ju F."/>
            <person name="Liu L."/>
            <person name="Boyd J.A."/>
            <person name="Deng Y."/>
            <person name="Parks D.H."/>
            <person name="Jiang X."/>
            <person name="Yin X."/>
            <person name="Woodcroft B.J."/>
            <person name="Tyson G.W."/>
            <person name="Hugenholtz P."/>
            <person name="Polz M.F."/>
            <person name="Zhang T."/>
        </authorList>
    </citation>
    <scope>NUCLEOTIDE SEQUENCE</scope>
    <source>
        <strain evidence="4">HKST-UBA01</strain>
    </source>
</reference>
<dbReference type="InterPro" id="IPR057708">
    <property type="entry name" value="DUF7948"/>
</dbReference>
<evidence type="ECO:0000313" key="4">
    <source>
        <dbReference type="EMBL" id="MCA9728040.1"/>
    </source>
</evidence>
<keyword evidence="1" id="KW-0732">Signal</keyword>
<feature type="chain" id="PRO_5037881327" evidence="1">
    <location>
        <begin position="22"/>
        <end position="786"/>
    </location>
</feature>
<feature type="signal peptide" evidence="1">
    <location>
        <begin position="1"/>
        <end position="21"/>
    </location>
</feature>
<gene>
    <name evidence="4" type="ORF">KC729_10185</name>
</gene>
<dbReference type="PANTHER" id="PTHR35580">
    <property type="entry name" value="CELL SURFACE GLYCOPROTEIN (S-LAYER PROTEIN)-LIKE PROTEIN"/>
    <property type="match status" value="1"/>
</dbReference>
<dbReference type="Pfam" id="PF25778">
    <property type="entry name" value="DUF7948"/>
    <property type="match status" value="1"/>
</dbReference>
<sequence>MKRHLAPVFLTVGFLTGQLIALPPSVEAVPVPDGSSPARGWTNGGIVPNRGQLGPEVRGYAFVDGGVLYFTDQALVLDLDRRDPQRGFAIRMPFLDGSVPTSVELSDETGTHLSYFLGRDPRGWHADIPVCRTILYRDLWPGIDVRFEVTAGGLRYRTSPQSGVDPSVAHLGCEGVARIGTTAEGATSWGDPGSPIRLDITQGTAGGGVQWTPVPSVTGPEDAVGDPTLLWSTLYGGSSYERCHGLYVDDLGSSYITGYTRSTNLPTTAGAYDRTQNGEYDVFVAKFNAVGSILYWGTFLGGVDWDRAFAIRNDSEGNVVVAGLSFSPDFPTTPAAFDTTLGGLRDAFCAKLNSTGSELLWATYLGGDATEWCWDMILDSQDHPVMVGETVSLSFPTTPGAYDETTNNSPDAFLTKLEVDGSALIWSTVLGGTLGDHATRVLLDGDENVVVCGNSLSPNFPTTPGAIDETPNGGDDAFVSIVSADGSDLLYSTMLGGSGDDDGHGLALASDGEIVIAGATVSPEFPVTAGAYDISHNGGQDVFVTRIDVQSPTPVWSTFLGGTENDQCFAFVLDSNDAPIVSGLVESEDFPVTSDAYDPTYNGLGDAYLTRMSPDGSRLIWSSFFGGSDLDQGWELYLHPSGDPILAGPTYSRDFPTTPGAYDRSQAGNTDVFLARFTIVTSTDVDDGGTASHLGDGPALRIVPNPGVGQRRIELRLSAARSVSVRIVNPAGRCLRHIDTGVLTAGVHWIDWDGDDDAGRPAPSGTYWIRVDSDGVSQQARTVVVR</sequence>
<comment type="caution">
    <text evidence="4">The sequence shown here is derived from an EMBL/GenBank/DDBJ whole genome shotgun (WGS) entry which is preliminary data.</text>
</comment>
<feature type="domain" description="DUF7948" evidence="3">
    <location>
        <begin position="47"/>
        <end position="185"/>
    </location>
</feature>
<feature type="domain" description="FlgD/Vpr Ig-like" evidence="2">
    <location>
        <begin position="717"/>
        <end position="773"/>
    </location>
</feature>
<dbReference type="Gene3D" id="2.60.40.4070">
    <property type="match status" value="1"/>
</dbReference>
<dbReference type="PANTHER" id="PTHR35580:SF1">
    <property type="entry name" value="PHYTASE-LIKE DOMAIN-CONTAINING PROTEIN"/>
    <property type="match status" value="1"/>
</dbReference>
<dbReference type="EMBL" id="JAGQHR010000287">
    <property type="protein sequence ID" value="MCA9728040.1"/>
    <property type="molecule type" value="Genomic_DNA"/>
</dbReference>
<evidence type="ECO:0000256" key="1">
    <source>
        <dbReference type="SAM" id="SignalP"/>
    </source>
</evidence>
<evidence type="ECO:0000313" key="5">
    <source>
        <dbReference type="Proteomes" id="UP000697710"/>
    </source>
</evidence>
<dbReference type="InterPro" id="IPR010620">
    <property type="entry name" value="SBBP_repeat"/>
</dbReference>
<dbReference type="Pfam" id="PF13860">
    <property type="entry name" value="FlgD_ig"/>
    <property type="match status" value="1"/>
</dbReference>
<evidence type="ECO:0000259" key="3">
    <source>
        <dbReference type="Pfam" id="PF25778"/>
    </source>
</evidence>
<evidence type="ECO:0000259" key="2">
    <source>
        <dbReference type="Pfam" id="PF13860"/>
    </source>
</evidence>
<protein>
    <submittedName>
        <fullName evidence="4">SBBP repeat-containing protein</fullName>
    </submittedName>
</protein>
<dbReference type="AlphaFoldDB" id="A0A956LYD5"/>
<reference evidence="4" key="1">
    <citation type="submission" date="2020-04" db="EMBL/GenBank/DDBJ databases">
        <authorList>
            <person name="Zhang T."/>
        </authorList>
    </citation>
    <scope>NUCLEOTIDE SEQUENCE</scope>
    <source>
        <strain evidence="4">HKST-UBA01</strain>
    </source>
</reference>
<dbReference type="InterPro" id="IPR052918">
    <property type="entry name" value="Motility_Chemotaxis_Reg"/>
</dbReference>
<name>A0A956LYD5_UNCEI</name>